<dbReference type="Pfam" id="PF13306">
    <property type="entry name" value="LRR_5"/>
    <property type="match status" value="1"/>
</dbReference>
<dbReference type="RefSeq" id="WP_136417045.1">
    <property type="nucleotide sequence ID" value="NZ_CP039396.1"/>
</dbReference>
<dbReference type="Gene3D" id="3.80.10.10">
    <property type="entry name" value="Ribonuclease Inhibitor"/>
    <property type="match status" value="1"/>
</dbReference>
<dbReference type="InterPro" id="IPR032675">
    <property type="entry name" value="LRR_dom_sf"/>
</dbReference>
<dbReference type="InterPro" id="IPR026906">
    <property type="entry name" value="LRR_5"/>
</dbReference>
<sequence length="95" mass="10635">MISIGDYAFNGCRNLTSINIEKFGLLEALGASPFSTGCRIESIFLSWHLNRVADETFHDFNVANLYVDKYEPQHGSLTQLPKSTPFISPMIPVKI</sequence>
<organism evidence="1 2">
    <name type="scientific">Duncaniella dubosii</name>
    <dbReference type="NCBI Taxonomy" id="2518971"/>
    <lineage>
        <taxon>Bacteria</taxon>
        <taxon>Pseudomonadati</taxon>
        <taxon>Bacteroidota</taxon>
        <taxon>Bacteroidia</taxon>
        <taxon>Bacteroidales</taxon>
        <taxon>Muribaculaceae</taxon>
        <taxon>Duncaniella</taxon>
    </lineage>
</organism>
<dbReference type="KEGG" id="ddb:E7747_05570"/>
<gene>
    <name evidence="1" type="ORF">E7747_05570</name>
</gene>
<evidence type="ECO:0000313" key="2">
    <source>
        <dbReference type="Proteomes" id="UP000297149"/>
    </source>
</evidence>
<dbReference type="EMBL" id="CP039396">
    <property type="protein sequence ID" value="QCD43656.1"/>
    <property type="molecule type" value="Genomic_DNA"/>
</dbReference>
<keyword evidence="2" id="KW-1185">Reference proteome</keyword>
<proteinExistence type="predicted"/>
<protein>
    <recommendedName>
        <fullName evidence="3">Leucine-rich repeat domain-containing protein</fullName>
    </recommendedName>
</protein>
<evidence type="ECO:0008006" key="3">
    <source>
        <dbReference type="Google" id="ProtNLM"/>
    </source>
</evidence>
<name>A0A4P7W6D8_9BACT</name>
<accession>A0A4P7W6D8</accession>
<dbReference type="Proteomes" id="UP000297149">
    <property type="component" value="Chromosome"/>
</dbReference>
<reference evidence="2" key="1">
    <citation type="submission" date="2019-02" db="EMBL/GenBank/DDBJ databases">
        <title>Isolation and identification of novel species under the genus Muribaculum.</title>
        <authorList>
            <person name="Miyake S."/>
            <person name="Ding Y."/>
            <person name="Low A."/>
            <person name="Soh M."/>
            <person name="Seedorf H."/>
        </authorList>
    </citation>
    <scope>NUCLEOTIDE SEQUENCE [LARGE SCALE GENOMIC DNA]</scope>
    <source>
        <strain evidence="2">H5</strain>
    </source>
</reference>
<evidence type="ECO:0000313" key="1">
    <source>
        <dbReference type="EMBL" id="QCD43656.1"/>
    </source>
</evidence>
<dbReference type="AlphaFoldDB" id="A0A4P7W6D8"/>